<proteinExistence type="predicted"/>
<evidence type="ECO:0008006" key="3">
    <source>
        <dbReference type="Google" id="ProtNLM"/>
    </source>
</evidence>
<reference evidence="1 2" key="1">
    <citation type="submission" date="2016-07" db="EMBL/GenBank/DDBJ databases">
        <title>Pervasive Adenine N6-methylation of Active Genes in Fungi.</title>
        <authorList>
            <consortium name="DOE Joint Genome Institute"/>
            <person name="Mondo S.J."/>
            <person name="Dannebaum R.O."/>
            <person name="Kuo R.C."/>
            <person name="Labutti K."/>
            <person name="Haridas S."/>
            <person name="Kuo A."/>
            <person name="Salamov A."/>
            <person name="Ahrendt S.R."/>
            <person name="Lipzen A."/>
            <person name="Sullivan W."/>
            <person name="Andreopoulos W.B."/>
            <person name="Clum A."/>
            <person name="Lindquist E."/>
            <person name="Daum C."/>
            <person name="Ramamoorthy G.K."/>
            <person name="Gryganskyi A."/>
            <person name="Culley D."/>
            <person name="Magnuson J.K."/>
            <person name="James T.Y."/>
            <person name="O'Malley M.A."/>
            <person name="Stajich J.E."/>
            <person name="Spatafora J.W."/>
            <person name="Visel A."/>
            <person name="Grigoriev I.V."/>
        </authorList>
    </citation>
    <scope>NUCLEOTIDE SEQUENCE [LARGE SCALE GENOMIC DNA]</scope>
    <source>
        <strain evidence="1 2">ATCC 12442</strain>
    </source>
</reference>
<protein>
    <recommendedName>
        <fullName evidence="3">Velvet domain-containing protein</fullName>
    </recommendedName>
</protein>
<dbReference type="OrthoDB" id="5531941at2759"/>
<dbReference type="Proteomes" id="UP000193922">
    <property type="component" value="Unassembled WGS sequence"/>
</dbReference>
<dbReference type="GeneID" id="63807104"/>
<dbReference type="Gene3D" id="2.60.40.3960">
    <property type="entry name" value="Velvet domain"/>
    <property type="match status" value="1"/>
</dbReference>
<evidence type="ECO:0000313" key="2">
    <source>
        <dbReference type="Proteomes" id="UP000193922"/>
    </source>
</evidence>
<comment type="caution">
    <text evidence="1">The sequence shown here is derived from an EMBL/GenBank/DDBJ whole genome shotgun (WGS) entry which is preliminary data.</text>
</comment>
<gene>
    <name evidence="1" type="ORF">DL89DRAFT_294014</name>
</gene>
<name>A0A1Y1W6F1_9FUNG</name>
<keyword evidence="2" id="KW-1185">Reference proteome</keyword>
<dbReference type="RefSeq" id="XP_040742608.1">
    <property type="nucleotide sequence ID" value="XM_040890456.1"/>
</dbReference>
<dbReference type="AlphaFoldDB" id="A0A1Y1W6F1"/>
<dbReference type="InterPro" id="IPR038491">
    <property type="entry name" value="Velvet_dom_sf"/>
</dbReference>
<dbReference type="EMBL" id="MCFD01000009">
    <property type="protein sequence ID" value="ORX68826.1"/>
    <property type="molecule type" value="Genomic_DNA"/>
</dbReference>
<organism evidence="1 2">
    <name type="scientific">Linderina pennispora</name>
    <dbReference type="NCBI Taxonomy" id="61395"/>
    <lineage>
        <taxon>Eukaryota</taxon>
        <taxon>Fungi</taxon>
        <taxon>Fungi incertae sedis</taxon>
        <taxon>Zoopagomycota</taxon>
        <taxon>Kickxellomycotina</taxon>
        <taxon>Kickxellomycetes</taxon>
        <taxon>Kickxellales</taxon>
        <taxon>Kickxellaceae</taxon>
        <taxon>Linderina</taxon>
    </lineage>
</organism>
<evidence type="ECO:0000313" key="1">
    <source>
        <dbReference type="EMBL" id="ORX68826.1"/>
    </source>
</evidence>
<accession>A0A1Y1W6F1</accession>
<sequence>MTYDIDCATTSSYSDSGSFDSSASFDEYLDKITVILEPLDANGLPQKINETHATDVVMHISLVSDDGTLDLELTKAGERLFDGTLAQSPAVSDNRMVFTFGNLKIRQTGTYRIRALAFNLSSIVPSMLTATTTATTTTTTTTSALAASSDAIVSGISEVLVVVQST</sequence>